<name>A0A2M7IMA9_9BACT</name>
<organism evidence="3 4">
    <name type="scientific">Candidatus Kuenenbacteria bacterium CG_4_8_14_3_um_filter_39_15</name>
    <dbReference type="NCBI Taxonomy" id="1974615"/>
    <lineage>
        <taxon>Bacteria</taxon>
        <taxon>Candidatus Kueneniibacteriota</taxon>
    </lineage>
</organism>
<dbReference type="AlphaFoldDB" id="A0A2M7IMA9"/>
<dbReference type="SUPFAM" id="SSF53955">
    <property type="entry name" value="Lysozyme-like"/>
    <property type="match status" value="1"/>
</dbReference>
<dbReference type="Proteomes" id="UP000229931">
    <property type="component" value="Unassembled WGS sequence"/>
</dbReference>
<evidence type="ECO:0000256" key="1">
    <source>
        <dbReference type="SAM" id="Coils"/>
    </source>
</evidence>
<reference evidence="4" key="1">
    <citation type="submission" date="2017-09" db="EMBL/GenBank/DDBJ databases">
        <title>Depth-based differentiation of microbial function through sediment-hosted aquifers and enrichment of novel symbionts in the deep terrestrial subsurface.</title>
        <authorList>
            <person name="Probst A.J."/>
            <person name="Ladd B."/>
            <person name="Jarett J.K."/>
            <person name="Geller-Mcgrath D.E."/>
            <person name="Sieber C.M.K."/>
            <person name="Emerson J.B."/>
            <person name="Anantharaman K."/>
            <person name="Thomas B.C."/>
            <person name="Malmstrom R."/>
            <person name="Stieglmeier M."/>
            <person name="Klingl A."/>
            <person name="Woyke T."/>
            <person name="Ryan C.M."/>
            <person name="Banfield J.F."/>
        </authorList>
    </citation>
    <scope>NUCLEOTIDE SEQUENCE [LARGE SCALE GENOMIC DNA]</scope>
</reference>
<protein>
    <submittedName>
        <fullName evidence="3">Uncharacterized protein</fullName>
    </submittedName>
</protein>
<comment type="caution">
    <text evidence="3">The sequence shown here is derived from an EMBL/GenBank/DDBJ whole genome shotgun (WGS) entry which is preliminary data.</text>
</comment>
<dbReference type="Gene3D" id="1.10.530.10">
    <property type="match status" value="1"/>
</dbReference>
<keyword evidence="1" id="KW-0175">Coiled coil</keyword>
<dbReference type="EMBL" id="PFHP01000014">
    <property type="protein sequence ID" value="PIW95943.1"/>
    <property type="molecule type" value="Genomic_DNA"/>
</dbReference>
<dbReference type="InterPro" id="IPR023346">
    <property type="entry name" value="Lysozyme-like_dom_sf"/>
</dbReference>
<evidence type="ECO:0000313" key="4">
    <source>
        <dbReference type="Proteomes" id="UP000229931"/>
    </source>
</evidence>
<sequence>MRRKIVFLCGVVFIGFFSQDVTPQTSAPDSLDAETQKVFELLGFKPPKIGSVKTDTKTDSIPPAQPAVSQPPADTTAKVAVEPAKTYYSRVITTQVISSGGQQYASAYSAYPGYGAYSGYISYEDQARIAQEQAKNIVEQLARETAQEIARQDSLRLANATKQWEEIGMRRPHYQPFPVDGSELDRFLWSLGKLESGHRYYIHNPYSGAYGKYQFVPSTWRLWASRYAQTNGKNAAEQTPENQERVARFKTQTLYGQYGNWWDVASIWFSGRPYSSFQRPWQISDGYMSLPGYTRAVVRGMNQ</sequence>
<feature type="region of interest" description="Disordered" evidence="2">
    <location>
        <begin position="54"/>
        <end position="75"/>
    </location>
</feature>
<evidence type="ECO:0000313" key="3">
    <source>
        <dbReference type="EMBL" id="PIW95943.1"/>
    </source>
</evidence>
<gene>
    <name evidence="3" type="ORF">COZ84_00830</name>
</gene>
<accession>A0A2M7IMA9</accession>
<feature type="coiled-coil region" evidence="1">
    <location>
        <begin position="120"/>
        <end position="147"/>
    </location>
</feature>
<evidence type="ECO:0000256" key="2">
    <source>
        <dbReference type="SAM" id="MobiDB-lite"/>
    </source>
</evidence>
<proteinExistence type="predicted"/>